<name>A0A2U1SUG5_METSR</name>
<dbReference type="OrthoDB" id="8438150at2"/>
<dbReference type="Pfam" id="PF10098">
    <property type="entry name" value="DUF2336"/>
    <property type="match status" value="1"/>
</dbReference>
<proteinExistence type="predicted"/>
<reference evidence="2 3" key="1">
    <citation type="journal article" date="2018" name="Appl. Microbiol. Biotechnol.">
        <title>Co-cultivation of the strictly anaerobic methanogen Methanosarcina barkeri with aerobic methanotrophs in an oxygen-limited membrane bioreactor.</title>
        <authorList>
            <person name="In 't Zandt M.H."/>
            <person name="van den Bosch T.J.M."/>
            <person name="Rijkers R."/>
            <person name="van Kessel M.A.H.J."/>
            <person name="Jetten M.S.M."/>
            <person name="Welte C.U."/>
        </authorList>
    </citation>
    <scope>NUCLEOTIDE SEQUENCE [LARGE SCALE GENOMIC DNA]</scope>
    <source>
        <strain evidence="2 3">DSM 17706</strain>
    </source>
</reference>
<evidence type="ECO:0000313" key="3">
    <source>
        <dbReference type="Proteomes" id="UP000245137"/>
    </source>
</evidence>
<feature type="region of interest" description="Disordered" evidence="1">
    <location>
        <begin position="316"/>
        <end position="351"/>
    </location>
</feature>
<dbReference type="RefSeq" id="WP_108915900.1">
    <property type="nucleotide sequence ID" value="NZ_BGJY01000006.1"/>
</dbReference>
<organism evidence="2 3">
    <name type="scientific">Methylosinus sporium</name>
    <dbReference type="NCBI Taxonomy" id="428"/>
    <lineage>
        <taxon>Bacteria</taxon>
        <taxon>Pseudomonadati</taxon>
        <taxon>Pseudomonadota</taxon>
        <taxon>Alphaproteobacteria</taxon>
        <taxon>Hyphomicrobiales</taxon>
        <taxon>Methylocystaceae</taxon>
        <taxon>Methylosinus</taxon>
    </lineage>
</organism>
<dbReference type="InterPro" id="IPR019285">
    <property type="entry name" value="DUF2336"/>
</dbReference>
<dbReference type="EMBL" id="PUIV01000003">
    <property type="protein sequence ID" value="PWB95229.1"/>
    <property type="molecule type" value="Genomic_DNA"/>
</dbReference>
<comment type="caution">
    <text evidence="2">The sequence shown here is derived from an EMBL/GenBank/DDBJ whole genome shotgun (WGS) entry which is preliminary data.</text>
</comment>
<gene>
    <name evidence="2" type="ORF">C5689_03550</name>
</gene>
<keyword evidence="3" id="KW-1185">Reference proteome</keyword>
<dbReference type="Proteomes" id="UP000245137">
    <property type="component" value="Unassembled WGS sequence"/>
</dbReference>
<evidence type="ECO:0000313" key="2">
    <source>
        <dbReference type="EMBL" id="PWB95229.1"/>
    </source>
</evidence>
<dbReference type="AlphaFoldDB" id="A0A2U1SUG5"/>
<accession>A0A2U1SUG5</accession>
<evidence type="ECO:0008006" key="4">
    <source>
        <dbReference type="Google" id="ProtNLM"/>
    </source>
</evidence>
<evidence type="ECO:0000256" key="1">
    <source>
        <dbReference type="SAM" id="MobiDB-lite"/>
    </source>
</evidence>
<sequence>MPRGESERRKAEAVLFREIVDQFVARPLHPAADVEQFETLVGGFIEMLDADVVAERALELCRHPDTPRGIIARLLDKGGRVSRIAIEYAPSIHAGLVRALAEHGSAELAIAIARRSSLERKIAAGLASRGESEVLCALAANRRLHLDQAARRSLLQAARDDLRLARILLDRADLALDPEALFLAADAGERSRILLEAATRALVSNGPEYVARPTPALAEEIDACALARDFEGLAEALAEALDCRKSRARAILADKGGEALALALLALGVSEDTAIRIFLGADREAPDVERIRSLVALMRSTPPRAAQRLVAAMTGSLRQEKERAAAASARPGALEQKRRRKQTSQTAKAQA</sequence>
<protein>
    <recommendedName>
        <fullName evidence="4">DUF2336 domain-containing protein</fullName>
    </recommendedName>
</protein>